<evidence type="ECO:0000259" key="4">
    <source>
        <dbReference type="Pfam" id="PF08450"/>
    </source>
</evidence>
<sequence length="290" mass="30971">MAVFEAQCLAPVGRGLNETPVWDPARGEVIWIDLAANELLRLRWEDRRVTAHALPVRVGAIALAEDGRLAASTARGFAMLDLTETGVEMHPVGGPGLATGWRMNDGACDRQGRFWSGSIAPDTSAPGAFGRLYTLGQGGAVTARAGQFRTQNGLAFSPEGTRLYVSDSNPLCAHVAIWDLDSDSGEITNERPFADHRFLGGRPDGAAIDTAGCYWIAASDSGRVLRLTPEGKLDAEIRLDVPNPTNLCFVGPELRSAVITTLKADGRGPGGDLYVVELPMQGLAEPCYRL</sequence>
<keyword evidence="3" id="KW-0479">Metal-binding</keyword>
<dbReference type="AlphaFoldDB" id="A0A074TFQ5"/>
<dbReference type="Gene3D" id="2.120.10.30">
    <property type="entry name" value="TolB, C-terminal domain"/>
    <property type="match status" value="1"/>
</dbReference>
<name>A0A074TFQ5_9RHOB</name>
<dbReference type="GO" id="GO:0004341">
    <property type="term" value="F:gluconolactonase activity"/>
    <property type="evidence" value="ECO:0007669"/>
    <property type="project" value="TreeGrafter"/>
</dbReference>
<evidence type="ECO:0000313" key="6">
    <source>
        <dbReference type="Proteomes" id="UP000027725"/>
    </source>
</evidence>
<feature type="binding site" evidence="3">
    <location>
        <position position="204"/>
    </location>
    <ligand>
        <name>a divalent metal cation</name>
        <dbReference type="ChEBI" id="CHEBI:60240"/>
    </ligand>
</feature>
<dbReference type="InterPro" id="IPR011042">
    <property type="entry name" value="6-blade_b-propeller_TolB-like"/>
</dbReference>
<keyword evidence="3" id="KW-0862">Zinc</keyword>
<dbReference type="PANTHER" id="PTHR10907">
    <property type="entry name" value="REGUCALCIN"/>
    <property type="match status" value="1"/>
</dbReference>
<evidence type="ECO:0000313" key="5">
    <source>
        <dbReference type="EMBL" id="KEP68985.1"/>
    </source>
</evidence>
<dbReference type="SUPFAM" id="SSF63829">
    <property type="entry name" value="Calcium-dependent phosphotriesterase"/>
    <property type="match status" value="1"/>
</dbReference>
<evidence type="ECO:0000256" key="3">
    <source>
        <dbReference type="PIRSR" id="PIRSR605511-2"/>
    </source>
</evidence>
<evidence type="ECO:0000256" key="1">
    <source>
        <dbReference type="ARBA" id="ARBA00008853"/>
    </source>
</evidence>
<protein>
    <submittedName>
        <fullName evidence="5">Gluconolactonase</fullName>
    </submittedName>
</protein>
<dbReference type="Proteomes" id="UP000027725">
    <property type="component" value="Unassembled WGS sequence"/>
</dbReference>
<evidence type="ECO:0000256" key="2">
    <source>
        <dbReference type="PIRSR" id="PIRSR605511-1"/>
    </source>
</evidence>
<dbReference type="PRINTS" id="PR01790">
    <property type="entry name" value="SMP30FAMILY"/>
</dbReference>
<feature type="binding site" evidence="3">
    <location>
        <position position="102"/>
    </location>
    <ligand>
        <name>substrate</name>
    </ligand>
</feature>
<dbReference type="PANTHER" id="PTHR10907:SF47">
    <property type="entry name" value="REGUCALCIN"/>
    <property type="match status" value="1"/>
</dbReference>
<organism evidence="5 6">
    <name type="scientific">Thioclava dalianensis</name>
    <dbReference type="NCBI Taxonomy" id="1185766"/>
    <lineage>
        <taxon>Bacteria</taxon>
        <taxon>Pseudomonadati</taxon>
        <taxon>Pseudomonadota</taxon>
        <taxon>Alphaproteobacteria</taxon>
        <taxon>Rhodobacterales</taxon>
        <taxon>Paracoccaceae</taxon>
        <taxon>Thioclava</taxon>
    </lineage>
</organism>
<dbReference type="eggNOG" id="COG3386">
    <property type="taxonomic scope" value="Bacteria"/>
</dbReference>
<dbReference type="InterPro" id="IPR013658">
    <property type="entry name" value="SGL"/>
</dbReference>
<keyword evidence="6" id="KW-1185">Reference proteome</keyword>
<comment type="cofactor">
    <cofactor evidence="3">
        <name>Zn(2+)</name>
        <dbReference type="ChEBI" id="CHEBI:29105"/>
    </cofactor>
    <text evidence="3">Binds 1 divalent metal cation per subunit.</text>
</comment>
<dbReference type="Pfam" id="PF08450">
    <property type="entry name" value="SGL"/>
    <property type="match status" value="1"/>
</dbReference>
<dbReference type="InterPro" id="IPR005511">
    <property type="entry name" value="SMP-30"/>
</dbReference>
<dbReference type="GO" id="GO:0019853">
    <property type="term" value="P:L-ascorbic acid biosynthetic process"/>
    <property type="evidence" value="ECO:0007669"/>
    <property type="project" value="TreeGrafter"/>
</dbReference>
<feature type="domain" description="SMP-30/Gluconolactonase/LRE-like region" evidence="4">
    <location>
        <begin position="17"/>
        <end position="262"/>
    </location>
</feature>
<feature type="binding site" evidence="3">
    <location>
        <position position="152"/>
    </location>
    <ligand>
        <name>a divalent metal cation</name>
        <dbReference type="ChEBI" id="CHEBI:60240"/>
    </ligand>
</feature>
<gene>
    <name evidence="5" type="ORF">DL1_07835</name>
</gene>
<dbReference type="STRING" id="1185766.SAMN05216224_11112"/>
<dbReference type="EMBL" id="JHEH01000020">
    <property type="protein sequence ID" value="KEP68985.1"/>
    <property type="molecule type" value="Genomic_DNA"/>
</dbReference>
<dbReference type="RefSeq" id="WP_051693581.1">
    <property type="nucleotide sequence ID" value="NZ_FOVB01000011.1"/>
</dbReference>
<proteinExistence type="inferred from homology"/>
<accession>A0A074TFQ5</accession>
<feature type="binding site" evidence="3">
    <location>
        <position position="122"/>
    </location>
    <ligand>
        <name>substrate</name>
    </ligand>
</feature>
<comment type="similarity">
    <text evidence="1">Belongs to the SMP-30/CGR1 family.</text>
</comment>
<feature type="active site" description="Proton donor/acceptor" evidence="2">
    <location>
        <position position="204"/>
    </location>
</feature>
<reference evidence="5 6" key="1">
    <citation type="submission" date="2014-03" db="EMBL/GenBank/DDBJ databases">
        <title>The draft genome sequence of Thioclava dalianensis DLFJ1-1.</title>
        <authorList>
            <person name="Lai Q."/>
            <person name="Shao Z."/>
        </authorList>
    </citation>
    <scope>NUCLEOTIDE SEQUENCE [LARGE SCALE GENOMIC DNA]</scope>
    <source>
        <strain evidence="5 6">DLFJ1-1</strain>
    </source>
</reference>
<feature type="binding site" evidence="3">
    <location>
        <position position="104"/>
    </location>
    <ligand>
        <name>substrate</name>
    </ligand>
</feature>
<comment type="caution">
    <text evidence="5">The sequence shown here is derived from an EMBL/GenBank/DDBJ whole genome shotgun (WGS) entry which is preliminary data.</text>
</comment>
<feature type="binding site" evidence="3">
    <location>
        <position position="18"/>
    </location>
    <ligand>
        <name>a divalent metal cation</name>
        <dbReference type="ChEBI" id="CHEBI:60240"/>
    </ligand>
</feature>
<dbReference type="OrthoDB" id="2633250at2"/>
<dbReference type="GO" id="GO:0005509">
    <property type="term" value="F:calcium ion binding"/>
    <property type="evidence" value="ECO:0007669"/>
    <property type="project" value="TreeGrafter"/>
</dbReference>